<dbReference type="RefSeq" id="WP_184746689.1">
    <property type="nucleotide sequence ID" value="NZ_JACHGJ010000003.1"/>
</dbReference>
<protein>
    <recommendedName>
        <fullName evidence="3">Glycosyl hydrolase-like 10 domain-containing protein</fullName>
    </recommendedName>
</protein>
<reference evidence="1 2" key="1">
    <citation type="submission" date="2020-08" db="EMBL/GenBank/DDBJ databases">
        <title>Genomic Encyclopedia of Type Strains, Phase IV (KMG-IV): sequencing the most valuable type-strain genomes for metagenomic binning, comparative biology and taxonomic classification.</title>
        <authorList>
            <person name="Goeker M."/>
        </authorList>
    </citation>
    <scope>NUCLEOTIDE SEQUENCE [LARGE SCALE GENOMIC DNA]</scope>
    <source>
        <strain evidence="1 2">DSM 2461</strain>
    </source>
</reference>
<accession>A0A841RC36</accession>
<proteinExistence type="predicted"/>
<dbReference type="Proteomes" id="UP000587760">
    <property type="component" value="Unassembled WGS sequence"/>
</dbReference>
<comment type="caution">
    <text evidence="1">The sequence shown here is derived from an EMBL/GenBank/DDBJ whole genome shotgun (WGS) entry which is preliminary data.</text>
</comment>
<dbReference type="AlphaFoldDB" id="A0A841RC36"/>
<keyword evidence="2" id="KW-1185">Reference proteome</keyword>
<evidence type="ECO:0000313" key="1">
    <source>
        <dbReference type="EMBL" id="MBB6480449.1"/>
    </source>
</evidence>
<gene>
    <name evidence="1" type="ORF">HNR50_002112</name>
</gene>
<dbReference type="EMBL" id="JACHGJ010000003">
    <property type="protein sequence ID" value="MBB6480449.1"/>
    <property type="molecule type" value="Genomic_DNA"/>
</dbReference>
<evidence type="ECO:0000313" key="2">
    <source>
        <dbReference type="Proteomes" id="UP000587760"/>
    </source>
</evidence>
<dbReference type="Gene3D" id="3.20.20.80">
    <property type="entry name" value="Glycosidases"/>
    <property type="match status" value="1"/>
</dbReference>
<evidence type="ECO:0008006" key="3">
    <source>
        <dbReference type="Google" id="ProtNLM"/>
    </source>
</evidence>
<organism evidence="1 2">
    <name type="scientific">Spirochaeta isovalerica</name>
    <dbReference type="NCBI Taxonomy" id="150"/>
    <lineage>
        <taxon>Bacteria</taxon>
        <taxon>Pseudomonadati</taxon>
        <taxon>Spirochaetota</taxon>
        <taxon>Spirochaetia</taxon>
        <taxon>Spirochaetales</taxon>
        <taxon>Spirochaetaceae</taxon>
        <taxon>Spirochaeta</taxon>
    </lineage>
</organism>
<name>A0A841RC36_9SPIO</name>
<sequence>MNMIFSAQLYLGQQEKKVFSQNQIQEKITSAAESLDLKRLLLWDTHPGILTEEIIRFCHSNSIEVWLWHPVLADMNDIPVTAETMAEIPGFTSLEKLSGIWDKIGSGEENFLFVDPLDPGYHRQNFDIFLKTMDEYDFDGVFLDRIRYASPANGFESLFSTYLTSWLNNRTKAGRVHEEVRNLLSVFYSDLNNWDDDRLNSFNSLDEMLQPFGDFFRFKRENIENTVKTYKNAAHKMHKGIALDLLPSSLSFFTAQDYQMLSRHCDWIKDMTYCYAMGPAAFPLEIRCLIEGLLKLAPKVTERAAFKLFERHSGLEIPDTLSEIISRGINPENAAKELSSAEYLIEGKVPVFAGLEMVNTPYFSTRISEKMLEGYINALKGKTSGVVVSWNILHIPDRYFSLFR</sequence>